<feature type="transmembrane region" description="Helical" evidence="1">
    <location>
        <begin position="34"/>
        <end position="55"/>
    </location>
</feature>
<feature type="transmembrane region" description="Helical" evidence="1">
    <location>
        <begin position="336"/>
        <end position="354"/>
    </location>
</feature>
<sequence>MKSAAPNMNRGLLENPPRPLPDLRAFRRDFGPRYALNGFIGLTFAATGPIAVVLSVGSQGGLSAAELASWVFAILFLNGLLTVLASWTYRQPLSFFWTIPGTVLVGPALAHLSWPEVVGAFLITGLLILVLGPTGWAGRLLAVVPMPIVMAMVAGAFLDFGLDLARSVVTDAFVAVPMVLAFLLLTWRSALGSRIPPIIGALLAGAAAVALAGRLSLAPGDGWLAAPVPQAPVFSWQAVAELVVPLAITVLVVQNAQGVAVLREAGHEPPTNAATTACGAWSVLSSLLGGISTCLSGPTNALLTASGERSRQYTAGIACGLLAMVAGLFAPALTRFMLGMPGAFIAALGGLAMLRVLQNSFVTAFSGRCALGALVTFVVTVSGVQVLNLGSAFWGLVVGVGVSWLLERADFPASRSAA</sequence>
<keyword evidence="1" id="KW-1133">Transmembrane helix</keyword>
<evidence type="ECO:0000313" key="3">
    <source>
        <dbReference type="Proteomes" id="UP000598360"/>
    </source>
</evidence>
<reference evidence="2" key="1">
    <citation type="submission" date="2020-10" db="EMBL/GenBank/DDBJ databases">
        <title>Diversity and distribution of actinomycetes associated with coral in the coast of Hainan.</title>
        <authorList>
            <person name="Li F."/>
        </authorList>
    </citation>
    <scope>NUCLEOTIDE SEQUENCE</scope>
    <source>
        <strain evidence="2">HNM0983</strain>
    </source>
</reference>
<dbReference type="GO" id="GO:0005886">
    <property type="term" value="C:plasma membrane"/>
    <property type="evidence" value="ECO:0007669"/>
    <property type="project" value="TreeGrafter"/>
</dbReference>
<keyword evidence="3" id="KW-1185">Reference proteome</keyword>
<dbReference type="InterPro" id="IPR004711">
    <property type="entry name" value="Benzoate_Transporter"/>
</dbReference>
<keyword evidence="1" id="KW-0472">Membrane</keyword>
<feature type="transmembrane region" description="Helical" evidence="1">
    <location>
        <begin position="164"/>
        <end position="185"/>
    </location>
</feature>
<evidence type="ECO:0000256" key="1">
    <source>
        <dbReference type="SAM" id="Phobius"/>
    </source>
</evidence>
<proteinExistence type="predicted"/>
<dbReference type="EMBL" id="JADEYC010000004">
    <property type="protein sequence ID" value="MBE9373238.1"/>
    <property type="molecule type" value="Genomic_DNA"/>
</dbReference>
<organism evidence="2 3">
    <name type="scientific">Saccharopolyspora montiporae</name>
    <dbReference type="NCBI Taxonomy" id="2781240"/>
    <lineage>
        <taxon>Bacteria</taxon>
        <taxon>Bacillati</taxon>
        <taxon>Actinomycetota</taxon>
        <taxon>Actinomycetes</taxon>
        <taxon>Pseudonocardiales</taxon>
        <taxon>Pseudonocardiaceae</taxon>
        <taxon>Saccharopolyspora</taxon>
    </lineage>
</organism>
<comment type="caution">
    <text evidence="2">The sequence shown here is derived from an EMBL/GenBank/DDBJ whole genome shotgun (WGS) entry which is preliminary data.</text>
</comment>
<accession>A0A929G048</accession>
<evidence type="ECO:0000313" key="2">
    <source>
        <dbReference type="EMBL" id="MBE9373238.1"/>
    </source>
</evidence>
<dbReference type="Pfam" id="PF03594">
    <property type="entry name" value="BenE"/>
    <property type="match status" value="1"/>
</dbReference>
<feature type="transmembrane region" description="Helical" evidence="1">
    <location>
        <begin position="140"/>
        <end position="158"/>
    </location>
</feature>
<feature type="transmembrane region" description="Helical" evidence="1">
    <location>
        <begin position="386"/>
        <end position="406"/>
    </location>
</feature>
<feature type="transmembrane region" description="Helical" evidence="1">
    <location>
        <begin position="117"/>
        <end position="133"/>
    </location>
</feature>
<feature type="transmembrane region" description="Helical" evidence="1">
    <location>
        <begin position="197"/>
        <end position="213"/>
    </location>
</feature>
<dbReference type="PANTHER" id="PTHR30199:SF0">
    <property type="entry name" value="INNER MEMBRANE PROTEIN YDCO"/>
    <property type="match status" value="1"/>
</dbReference>
<feature type="transmembrane region" description="Helical" evidence="1">
    <location>
        <begin position="233"/>
        <end position="253"/>
    </location>
</feature>
<feature type="transmembrane region" description="Helical" evidence="1">
    <location>
        <begin position="67"/>
        <end position="87"/>
    </location>
</feature>
<protein>
    <submittedName>
        <fullName evidence="2">Benzoate/H(+) symporter BenE family transporter</fullName>
    </submittedName>
</protein>
<gene>
    <name evidence="2" type="ORF">IQ251_02130</name>
</gene>
<dbReference type="Proteomes" id="UP000598360">
    <property type="component" value="Unassembled WGS sequence"/>
</dbReference>
<dbReference type="PANTHER" id="PTHR30199">
    <property type="entry name" value="MFS FAMILY TRANSPORTER, PREDICTED SUBSTRATE BENZOATE"/>
    <property type="match status" value="1"/>
</dbReference>
<feature type="transmembrane region" description="Helical" evidence="1">
    <location>
        <begin position="361"/>
        <end position="380"/>
    </location>
</feature>
<dbReference type="GO" id="GO:0042925">
    <property type="term" value="F:benzoate transmembrane transporter activity"/>
    <property type="evidence" value="ECO:0007669"/>
    <property type="project" value="InterPro"/>
</dbReference>
<feature type="transmembrane region" description="Helical" evidence="1">
    <location>
        <begin position="94"/>
        <end position="111"/>
    </location>
</feature>
<name>A0A929G048_9PSEU</name>
<keyword evidence="1" id="KW-0812">Transmembrane</keyword>
<feature type="transmembrane region" description="Helical" evidence="1">
    <location>
        <begin position="313"/>
        <end position="330"/>
    </location>
</feature>
<dbReference type="AlphaFoldDB" id="A0A929G048"/>